<dbReference type="Proteomes" id="UP001277761">
    <property type="component" value="Unassembled WGS sequence"/>
</dbReference>
<dbReference type="EMBL" id="JAXAVX010000005">
    <property type="protein sequence ID" value="MDX8152265.1"/>
    <property type="molecule type" value="Genomic_DNA"/>
</dbReference>
<accession>A0ABU4VLB6</accession>
<dbReference type="RefSeq" id="WP_319954420.1">
    <property type="nucleotide sequence ID" value="NZ_JAXAVX010000005.1"/>
</dbReference>
<keyword evidence="1" id="KW-0328">Glycosyltransferase</keyword>
<dbReference type="CDD" id="cd07432">
    <property type="entry name" value="PHP_HisPPase"/>
    <property type="match status" value="1"/>
</dbReference>
<dbReference type="Gene3D" id="3.40.50.2000">
    <property type="entry name" value="Glycogen Phosphorylase B"/>
    <property type="match status" value="2"/>
</dbReference>
<keyword evidence="2" id="KW-0808">Transferase</keyword>
<evidence type="ECO:0000256" key="1">
    <source>
        <dbReference type="ARBA" id="ARBA00022676"/>
    </source>
</evidence>
<dbReference type="NCBIfam" id="NF038032">
    <property type="entry name" value="CehA_McbA_metalo"/>
    <property type="match status" value="1"/>
</dbReference>
<reference evidence="4 5" key="1">
    <citation type="submission" date="2023-11" db="EMBL/GenBank/DDBJ databases">
        <authorList>
            <person name="Xu M."/>
            <person name="Jiang T."/>
        </authorList>
    </citation>
    <scope>NUCLEOTIDE SEQUENCE [LARGE SCALE GENOMIC DNA]</scope>
    <source>
        <strain evidence="4 5">SD</strain>
    </source>
</reference>
<keyword evidence="5" id="KW-1185">Reference proteome</keyword>
<feature type="domain" description="Polymerase/histidinol phosphatase N-terminal" evidence="3">
    <location>
        <begin position="416"/>
        <end position="482"/>
    </location>
</feature>
<dbReference type="Pfam" id="PF13263">
    <property type="entry name" value="PHP_C"/>
    <property type="match status" value="1"/>
</dbReference>
<dbReference type="SUPFAM" id="SSF53756">
    <property type="entry name" value="UDP-Glycosyltransferase/glycogen phosphorylase"/>
    <property type="match status" value="1"/>
</dbReference>
<dbReference type="PANTHER" id="PTHR42924">
    <property type="entry name" value="EXONUCLEASE"/>
    <property type="match status" value="1"/>
</dbReference>
<evidence type="ECO:0000313" key="4">
    <source>
        <dbReference type="EMBL" id="MDX8152265.1"/>
    </source>
</evidence>
<evidence type="ECO:0000259" key="3">
    <source>
        <dbReference type="SMART" id="SM00481"/>
    </source>
</evidence>
<proteinExistence type="predicted"/>
<dbReference type="InterPro" id="IPR016195">
    <property type="entry name" value="Pol/histidinol_Pase-like"/>
</dbReference>
<dbReference type="InterPro" id="IPR003141">
    <property type="entry name" value="Pol/His_phosphatase_N"/>
</dbReference>
<protein>
    <submittedName>
        <fullName evidence="4">CehA/McbA family metallohydrolase</fullName>
    </submittedName>
</protein>
<comment type="caution">
    <text evidence="4">The sequence shown here is derived from an EMBL/GenBank/DDBJ whole genome shotgun (WGS) entry which is preliminary data.</text>
</comment>
<evidence type="ECO:0000256" key="2">
    <source>
        <dbReference type="ARBA" id="ARBA00022679"/>
    </source>
</evidence>
<organism evidence="4 5">
    <name type="scientific">Patulibacter brassicae</name>
    <dbReference type="NCBI Taxonomy" id="1705717"/>
    <lineage>
        <taxon>Bacteria</taxon>
        <taxon>Bacillati</taxon>
        <taxon>Actinomycetota</taxon>
        <taxon>Thermoleophilia</taxon>
        <taxon>Solirubrobacterales</taxon>
        <taxon>Patulibacteraceae</taxon>
        <taxon>Patulibacter</taxon>
    </lineage>
</organism>
<dbReference type="Pfam" id="PF02811">
    <property type="entry name" value="PHP"/>
    <property type="match status" value="1"/>
</dbReference>
<dbReference type="Pfam" id="PF13439">
    <property type="entry name" value="Glyco_transf_4"/>
    <property type="match status" value="1"/>
</dbReference>
<dbReference type="SUPFAM" id="SSF89550">
    <property type="entry name" value="PHP domain-like"/>
    <property type="match status" value="1"/>
</dbReference>
<dbReference type="InterPro" id="IPR052018">
    <property type="entry name" value="PHP_domain"/>
</dbReference>
<dbReference type="SMART" id="SM00481">
    <property type="entry name" value="POLIIIAc"/>
    <property type="match status" value="1"/>
</dbReference>
<dbReference type="Gene3D" id="3.20.20.140">
    <property type="entry name" value="Metal-dependent hydrolases"/>
    <property type="match status" value="1"/>
</dbReference>
<name>A0ABU4VLB6_9ACTN</name>
<dbReference type="PANTHER" id="PTHR42924:SF3">
    <property type="entry name" value="POLYMERASE_HISTIDINOL PHOSPHATASE N-TERMINAL DOMAIN-CONTAINING PROTEIN"/>
    <property type="match status" value="1"/>
</dbReference>
<sequence length="647" mass="69326">MSAAASLTIAQVTPYPLESDHPVGAHVLRLADELAAAGHRIVVLAPSRDRGLVAQARRDLQADPLGVVPEPGGAPRVLAVGEAWVAGIGFTGADRAPALAVDAARTVEEIFDAVPFDLVHVHEPFGPSVSTAALRHSRSLNVGTFHLPAERFIAGMGAGPAIGRKRSERLLGRLDDRLAASAATASLVARSFPFGRGYGHRVPPPAVDRPAATGEDPGAPVHVVVPLDEERAARRVALRALRRLDPALPWRATVVVPDDGVVGSAAGVGIGAALRDRVTFTTTLDLPADADVVLLASTGARPAPHRLVEALGLGAIPLASRIDVHEELTDGGRRGPLFEPGDLEVLVQQLTTLVTDPAERARRRAAAAQDPVTGDWPAYAAWVQERYATLRGRRHDPQRFGAELLEELRSRPRIDIDLHMHTDHSSDCATPVEVLLDTARRQGLGAIVVTDHNEVSGAFEAQAKAAEFGVQVIVGEEVKTADQGEVIGIFLKERIPKGVTLQEAIADIRRQGGLVYVPHPFDRMHSVPDYEHLLDVVDEVDAIEVFNPRVAIGSFNEEARRFAEKYRIVAGAGSDSHVAQGLGSVRVRVPRFDGPEEFLAALSLAEISTKPGTLVYVQALKFLETKATPPKARKRVRDRRVRRATGG</sequence>
<dbReference type="InterPro" id="IPR028098">
    <property type="entry name" value="Glyco_trans_4-like_N"/>
</dbReference>
<dbReference type="InterPro" id="IPR004013">
    <property type="entry name" value="PHP_dom"/>
</dbReference>
<evidence type="ECO:0000313" key="5">
    <source>
        <dbReference type="Proteomes" id="UP001277761"/>
    </source>
</evidence>
<gene>
    <name evidence="4" type="ORF">SK069_11710</name>
</gene>